<gene>
    <name evidence="2" type="ORF">E1956_39040</name>
</gene>
<dbReference type="Proteomes" id="UP000295727">
    <property type="component" value="Chromosome 4"/>
</dbReference>
<sequence>MHSKARDPQVEAIANVLTGAMAIIRDDKPFNPDDSVFGQKIRTEKYPGYPGGVYLFTNKSLPQSRIIFSTAADPSDLSEDRMKVPVVPVAFEILFTGPLVEVNRYLLEERLDLANYWVDREGQKQQGNDMGPGFPPQERIHRYRYRANDHIGTRASVNVDLDYVDTDSDNPAEPPKLLHVIIERAYPLVTPEDRKRLHEEKEQRIRELYGKPEATK</sequence>
<protein>
    <submittedName>
        <fullName evidence="2">Uncharacterized protein</fullName>
    </submittedName>
</protein>
<name>A0A4P7D8K7_9BURK</name>
<dbReference type="RefSeq" id="WP_134758663.1">
    <property type="nucleotide sequence ID" value="NZ_CP038151.1"/>
</dbReference>
<evidence type="ECO:0000313" key="3">
    <source>
        <dbReference type="Proteomes" id="UP000295727"/>
    </source>
</evidence>
<dbReference type="KEGG" id="ppai:E1956_39040"/>
<evidence type="ECO:0000313" key="2">
    <source>
        <dbReference type="EMBL" id="QBR03164.1"/>
    </source>
</evidence>
<proteinExistence type="predicted"/>
<dbReference type="EMBL" id="CP038151">
    <property type="protein sequence ID" value="QBR03164.1"/>
    <property type="molecule type" value="Genomic_DNA"/>
</dbReference>
<dbReference type="OrthoDB" id="9102947at2"/>
<reference evidence="2 3" key="1">
    <citation type="submission" date="2019-03" db="EMBL/GenBank/DDBJ databases">
        <title>Paraburkholderia sp. 7MH5, isolated from subtropical forest soil.</title>
        <authorList>
            <person name="Gao Z.-H."/>
            <person name="Qiu L.-H."/>
        </authorList>
    </citation>
    <scope>NUCLEOTIDE SEQUENCE [LARGE SCALE GENOMIC DNA]</scope>
    <source>
        <strain evidence="2 3">7MH5</strain>
    </source>
</reference>
<feature type="region of interest" description="Disordered" evidence="1">
    <location>
        <begin position="193"/>
        <end position="216"/>
    </location>
</feature>
<dbReference type="AlphaFoldDB" id="A0A4P7D8K7"/>
<evidence type="ECO:0000256" key="1">
    <source>
        <dbReference type="SAM" id="MobiDB-lite"/>
    </source>
</evidence>
<accession>A0A4P7D8K7</accession>
<keyword evidence="3" id="KW-1185">Reference proteome</keyword>
<organism evidence="2 3">
    <name type="scientific">Paraburkholderia pallida</name>
    <dbReference type="NCBI Taxonomy" id="2547399"/>
    <lineage>
        <taxon>Bacteria</taxon>
        <taxon>Pseudomonadati</taxon>
        <taxon>Pseudomonadota</taxon>
        <taxon>Betaproteobacteria</taxon>
        <taxon>Burkholderiales</taxon>
        <taxon>Burkholderiaceae</taxon>
        <taxon>Paraburkholderia</taxon>
    </lineage>
</organism>